<dbReference type="STRING" id="1367849.GCA_000518585_02079"/>
<keyword evidence="1" id="KW-0732">Signal</keyword>
<proteinExistence type="predicted"/>
<geneLocation type="plasmid" evidence="3">
    <name>pAlCFBP5473</name>
</geneLocation>
<dbReference type="PANTHER" id="PTHR38593">
    <property type="entry name" value="BLR2558 PROTEIN"/>
    <property type="match status" value="1"/>
</dbReference>
<dbReference type="Gene3D" id="1.20.1260.10">
    <property type="match status" value="1"/>
</dbReference>
<dbReference type="InterPro" id="IPR025419">
    <property type="entry name" value="DUF4142"/>
</dbReference>
<feature type="domain" description="DUF4142" evidence="2">
    <location>
        <begin position="44"/>
        <end position="179"/>
    </location>
</feature>
<dbReference type="InterPro" id="IPR012347">
    <property type="entry name" value="Ferritin-like"/>
</dbReference>
<evidence type="ECO:0000313" key="4">
    <source>
        <dbReference type="EMBL" id="QYA10718.1"/>
    </source>
</evidence>
<dbReference type="Proteomes" id="UP000826513">
    <property type="component" value="Plasmid unnamed1"/>
</dbReference>
<gene>
    <name evidence="3" type="ORF">CFBP5473_22255</name>
    <name evidence="4" type="ORF">J5285_24505</name>
</gene>
<reference evidence="4 6" key="2">
    <citation type="submission" date="2021-03" db="EMBL/GenBank/DDBJ databases">
        <title>Rapid diversification of plasmids in a genus of pathogenic and nitrogen fixing bacteria.</title>
        <authorList>
            <person name="Weisberg A.J."/>
            <person name="Miller M."/>
            <person name="Ream W."/>
            <person name="Grunwald N.J."/>
            <person name="Chang J.H."/>
        </authorList>
    </citation>
    <scope>NUCLEOTIDE SEQUENCE [LARGE SCALE GENOMIC DNA]</scope>
    <source>
        <strain evidence="4 6">AF3.44</strain>
        <plasmid evidence="4 6">unnamed1</plasmid>
    </source>
</reference>
<dbReference type="KEGG" id="alf:CFBP5473_22255"/>
<keyword evidence="6" id="KW-1185">Reference proteome</keyword>
<dbReference type="PANTHER" id="PTHR38593:SF1">
    <property type="entry name" value="BLR2558 PROTEIN"/>
    <property type="match status" value="1"/>
</dbReference>
<dbReference type="EMBL" id="CP039693">
    <property type="protein sequence ID" value="QCJ00717.1"/>
    <property type="molecule type" value="Genomic_DNA"/>
</dbReference>
<organism evidence="3 5">
    <name type="scientific">Agrobacterium larrymoorei</name>
    <dbReference type="NCBI Taxonomy" id="160699"/>
    <lineage>
        <taxon>Bacteria</taxon>
        <taxon>Pseudomonadati</taxon>
        <taxon>Pseudomonadota</taxon>
        <taxon>Alphaproteobacteria</taxon>
        <taxon>Hyphomicrobiales</taxon>
        <taxon>Rhizobiaceae</taxon>
        <taxon>Rhizobium/Agrobacterium group</taxon>
        <taxon>Agrobacterium</taxon>
    </lineage>
</organism>
<dbReference type="OrthoDB" id="9101320at2"/>
<dbReference type="Pfam" id="PF13628">
    <property type="entry name" value="DUF4142"/>
    <property type="match status" value="1"/>
</dbReference>
<dbReference type="Proteomes" id="UP000298545">
    <property type="component" value="Plasmid pAlCFBP5473"/>
</dbReference>
<protein>
    <submittedName>
        <fullName evidence="3">DUF4142 domain-containing protein</fullName>
    </submittedName>
</protein>
<dbReference type="EMBL" id="CP072170">
    <property type="protein sequence ID" value="QYA10718.1"/>
    <property type="molecule type" value="Genomic_DNA"/>
</dbReference>
<evidence type="ECO:0000313" key="6">
    <source>
        <dbReference type="Proteomes" id="UP000826513"/>
    </source>
</evidence>
<sequence>MTMKFSNLSYLALSVALLSQPLIAQEQKPKPAGDAAPMMVMDRPTFVSVVSSANEFEIKSSELALQNAASADIKDAAKMIIADHQKAGEKLKGILEKKGEPLSSPIVLSPKHQKMLDQLQAAKGKDFDTLYLDMQVQAHLEAIALFRTYAESGDDQTVVGFAKETLPSLEKHLSHVKMLVAKH</sequence>
<evidence type="ECO:0000313" key="5">
    <source>
        <dbReference type="Proteomes" id="UP000298545"/>
    </source>
</evidence>
<dbReference type="RefSeq" id="WP_051441227.1">
    <property type="nucleotide sequence ID" value="NZ_CP039693.1"/>
</dbReference>
<evidence type="ECO:0000256" key="1">
    <source>
        <dbReference type="SAM" id="SignalP"/>
    </source>
</evidence>
<reference evidence="3 5" key="1">
    <citation type="submission" date="2019-04" db="EMBL/GenBank/DDBJ databases">
        <title>Complete genome sequence of Agrobacterium larrymoorei CFBP5473.</title>
        <authorList>
            <person name="Haryono M."/>
            <person name="Chou L."/>
            <person name="Lin Y.-C."/>
            <person name="Lai E.-M."/>
            <person name="Kuo C.-H."/>
        </authorList>
    </citation>
    <scope>NUCLEOTIDE SEQUENCE [LARGE SCALE GENOMIC DNA]</scope>
    <source>
        <strain evidence="3 5">CFBP5473</strain>
        <plasmid evidence="5">palcfbp5473</plasmid>
        <plasmid evidence="3">pAlCFBP5473</plasmid>
    </source>
</reference>
<geneLocation type="plasmid" evidence="5">
    <name>palcfbp5473</name>
</geneLocation>
<feature type="signal peptide" evidence="1">
    <location>
        <begin position="1"/>
        <end position="24"/>
    </location>
</feature>
<evidence type="ECO:0000259" key="2">
    <source>
        <dbReference type="Pfam" id="PF13628"/>
    </source>
</evidence>
<keyword evidence="3" id="KW-0614">Plasmid</keyword>
<dbReference type="AlphaFoldDB" id="A0A4D7E3I5"/>
<accession>A0A4D7E3I5</accession>
<feature type="chain" id="PRO_5044606531" evidence="1">
    <location>
        <begin position="25"/>
        <end position="183"/>
    </location>
</feature>
<geneLocation type="plasmid" evidence="4 6">
    <name>unnamed1</name>
</geneLocation>
<evidence type="ECO:0000313" key="3">
    <source>
        <dbReference type="EMBL" id="QCJ00717.1"/>
    </source>
</evidence>
<name>A0A4D7E3I5_9HYPH</name>